<evidence type="ECO:0000256" key="4">
    <source>
        <dbReference type="ARBA" id="ARBA00022839"/>
    </source>
</evidence>
<evidence type="ECO:0000256" key="5">
    <source>
        <dbReference type="HAMAP-Rule" id="MF_00378"/>
    </source>
</evidence>
<organism evidence="9 10">
    <name type="scientific">Legionella drozanskii LLAP-1</name>
    <dbReference type="NCBI Taxonomy" id="1212489"/>
    <lineage>
        <taxon>Bacteria</taxon>
        <taxon>Pseudomonadati</taxon>
        <taxon>Pseudomonadota</taxon>
        <taxon>Gammaproteobacteria</taxon>
        <taxon>Legionellales</taxon>
        <taxon>Legionellaceae</taxon>
        <taxon>Legionella</taxon>
    </lineage>
</organism>
<dbReference type="Pfam" id="PF02601">
    <property type="entry name" value="Exonuc_VII_L"/>
    <property type="match status" value="1"/>
</dbReference>
<evidence type="ECO:0000259" key="7">
    <source>
        <dbReference type="Pfam" id="PF02601"/>
    </source>
</evidence>
<protein>
    <recommendedName>
        <fullName evidence="5">Exodeoxyribonuclease 7 large subunit</fullName>
        <ecNumber evidence="5">3.1.11.6</ecNumber>
    </recommendedName>
    <alternativeName>
        <fullName evidence="5">Exodeoxyribonuclease VII large subunit</fullName>
        <shortName evidence="5">Exonuclease VII large subunit</shortName>
    </alternativeName>
</protein>
<proteinExistence type="inferred from homology"/>
<dbReference type="Proteomes" id="UP000054736">
    <property type="component" value="Unassembled WGS sequence"/>
</dbReference>
<dbReference type="Gene3D" id="2.40.50.140">
    <property type="entry name" value="Nucleic acid-binding proteins"/>
    <property type="match status" value="1"/>
</dbReference>
<dbReference type="InterPro" id="IPR020579">
    <property type="entry name" value="Exonuc_VII_lsu_C"/>
</dbReference>
<keyword evidence="4 5" id="KW-0269">Exonuclease</keyword>
<evidence type="ECO:0000256" key="6">
    <source>
        <dbReference type="RuleBase" id="RU004355"/>
    </source>
</evidence>
<feature type="domain" description="Exonuclease VII large subunit C-terminal" evidence="7">
    <location>
        <begin position="123"/>
        <end position="434"/>
    </location>
</feature>
<keyword evidence="2 5" id="KW-0540">Nuclease</keyword>
<comment type="similarity">
    <text evidence="5 6">Belongs to the XseA family.</text>
</comment>
<dbReference type="RefSeq" id="WP_065235924.1">
    <property type="nucleotide sequence ID" value="NZ_CAAAIU010000005.1"/>
</dbReference>
<dbReference type="AlphaFoldDB" id="A0A0W0SQR4"/>
<feature type="domain" description="OB-fold nucleic acid binding" evidence="8">
    <location>
        <begin position="7"/>
        <end position="99"/>
    </location>
</feature>
<comment type="subunit">
    <text evidence="5">Heterooligomer composed of large and small subunits.</text>
</comment>
<dbReference type="InterPro" id="IPR012340">
    <property type="entry name" value="NA-bd_OB-fold"/>
</dbReference>
<keyword evidence="1 5" id="KW-0963">Cytoplasm</keyword>
<dbReference type="GO" id="GO:0005737">
    <property type="term" value="C:cytoplasm"/>
    <property type="evidence" value="ECO:0007669"/>
    <property type="project" value="UniProtKB-SubCell"/>
</dbReference>
<dbReference type="GO" id="GO:0009318">
    <property type="term" value="C:exodeoxyribonuclease VII complex"/>
    <property type="evidence" value="ECO:0007669"/>
    <property type="project" value="UniProtKB-UniRule"/>
</dbReference>
<dbReference type="GO" id="GO:0008855">
    <property type="term" value="F:exodeoxyribonuclease VII activity"/>
    <property type="evidence" value="ECO:0007669"/>
    <property type="project" value="UniProtKB-UniRule"/>
</dbReference>
<sequence>MQDPTPLTVTQLNRQIRSWLEIEIGQIAVIGELSNLSKPNSGHFYFTLKDPSAQVRCVYFRNHHNSASNGFKDGQQVIAIGKLSLYEARGDYQLIVHSMSEAGLGELYRQFEQLKLKLQAQGLFDSARKRSLPHFPAVIAVVTSPSGAALRDVLTTLKRRFPLATIRVYASEVQGKDAPQQLIKAIQKANQDGLAEVLILARGGGSIEDLWAFNDEQLALTISSSTIPIVSGVGHETDFTIADFVADLRAATPTAAAEAVTPNLNDLLATILSLEKRMVRAISQTVQHKQLLLDHRIAKFLSPTQLIAKHWQTIDYLERQLNHSIHSLVYQKQRKLDLLLGRLNARNPMSLLQQSKAKTQGFEQQLIQIMWAKLNQSKQQFTTQLATLHAVSPLATLSRGYALATYKDAVLFDSQQVDLGEAIHLRLARGQLICQVIEKAKTLPESENTFSHREMTRKVVIKC</sequence>
<reference evidence="9 10" key="1">
    <citation type="submission" date="2015-11" db="EMBL/GenBank/DDBJ databases">
        <title>Genomic analysis of 38 Legionella species identifies large and diverse effector repertoires.</title>
        <authorList>
            <person name="Burstein D."/>
            <person name="Amaro F."/>
            <person name="Zusman T."/>
            <person name="Lifshitz Z."/>
            <person name="Cohen O."/>
            <person name="Gilbert J.A."/>
            <person name="Pupko T."/>
            <person name="Shuman H.A."/>
            <person name="Segal G."/>
        </authorList>
    </citation>
    <scope>NUCLEOTIDE SEQUENCE [LARGE SCALE GENOMIC DNA]</scope>
    <source>
        <strain evidence="9 10">ATCC 700990</strain>
    </source>
</reference>
<dbReference type="EMBL" id="LNXY01000027">
    <property type="protein sequence ID" value="KTC85620.1"/>
    <property type="molecule type" value="Genomic_DNA"/>
</dbReference>
<keyword evidence="10" id="KW-1185">Reference proteome</keyword>
<evidence type="ECO:0000259" key="8">
    <source>
        <dbReference type="Pfam" id="PF13742"/>
    </source>
</evidence>
<dbReference type="HAMAP" id="MF_00378">
    <property type="entry name" value="Exonuc_7_L"/>
    <property type="match status" value="1"/>
</dbReference>
<keyword evidence="3 5" id="KW-0378">Hydrolase</keyword>
<gene>
    <name evidence="5 9" type="primary">xseA</name>
    <name evidence="9" type="ORF">Ldro_1945</name>
</gene>
<evidence type="ECO:0000256" key="1">
    <source>
        <dbReference type="ARBA" id="ARBA00022490"/>
    </source>
</evidence>
<dbReference type="EC" id="3.1.11.6" evidence="5"/>
<evidence type="ECO:0000313" key="10">
    <source>
        <dbReference type="Proteomes" id="UP000054736"/>
    </source>
</evidence>
<evidence type="ECO:0000256" key="2">
    <source>
        <dbReference type="ARBA" id="ARBA00022722"/>
    </source>
</evidence>
<dbReference type="NCBIfam" id="TIGR00237">
    <property type="entry name" value="xseA"/>
    <property type="match status" value="1"/>
</dbReference>
<dbReference type="InterPro" id="IPR025824">
    <property type="entry name" value="OB-fold_nuc-bd_dom"/>
</dbReference>
<dbReference type="CDD" id="cd04489">
    <property type="entry name" value="ExoVII_LU_OBF"/>
    <property type="match status" value="1"/>
</dbReference>
<comment type="catalytic activity">
    <reaction evidence="5 6">
        <text>Exonucleolytic cleavage in either 5'- to 3'- or 3'- to 5'-direction to yield nucleoside 5'-phosphates.</text>
        <dbReference type="EC" id="3.1.11.6"/>
    </reaction>
</comment>
<dbReference type="GO" id="GO:0006308">
    <property type="term" value="P:DNA catabolic process"/>
    <property type="evidence" value="ECO:0007669"/>
    <property type="project" value="UniProtKB-UniRule"/>
</dbReference>
<dbReference type="Pfam" id="PF13742">
    <property type="entry name" value="tRNA_anti_2"/>
    <property type="match status" value="1"/>
</dbReference>
<comment type="caution">
    <text evidence="9">The sequence shown here is derived from an EMBL/GenBank/DDBJ whole genome shotgun (WGS) entry which is preliminary data.</text>
</comment>
<comment type="function">
    <text evidence="5">Bidirectionally degrades single-stranded DNA into large acid-insoluble oligonucleotides, which are then degraded further into small acid-soluble oligonucleotides.</text>
</comment>
<dbReference type="OrthoDB" id="9802795at2"/>
<comment type="subcellular location">
    <subcellularLocation>
        <location evidence="5 6">Cytoplasm</location>
    </subcellularLocation>
</comment>
<dbReference type="InterPro" id="IPR003753">
    <property type="entry name" value="Exonuc_VII_L"/>
</dbReference>
<dbReference type="GO" id="GO:0003676">
    <property type="term" value="F:nucleic acid binding"/>
    <property type="evidence" value="ECO:0007669"/>
    <property type="project" value="InterPro"/>
</dbReference>
<dbReference type="PANTHER" id="PTHR30008:SF0">
    <property type="entry name" value="EXODEOXYRIBONUCLEASE 7 LARGE SUBUNIT"/>
    <property type="match status" value="1"/>
</dbReference>
<evidence type="ECO:0000313" key="9">
    <source>
        <dbReference type="EMBL" id="KTC85620.1"/>
    </source>
</evidence>
<dbReference type="STRING" id="1212489.Ldro_1945"/>
<dbReference type="PANTHER" id="PTHR30008">
    <property type="entry name" value="EXODEOXYRIBONUCLEASE 7 LARGE SUBUNIT"/>
    <property type="match status" value="1"/>
</dbReference>
<evidence type="ECO:0000256" key="3">
    <source>
        <dbReference type="ARBA" id="ARBA00022801"/>
    </source>
</evidence>
<accession>A0A0W0SQR4</accession>
<dbReference type="PATRIC" id="fig|1212489.4.peg.2056"/>
<name>A0A0W0SQR4_9GAMM</name>